<feature type="domain" description="RCK N-terminal" evidence="3">
    <location>
        <begin position="131"/>
        <end position="238"/>
    </location>
</feature>
<dbReference type="InterPro" id="IPR013099">
    <property type="entry name" value="K_chnl_dom"/>
</dbReference>
<organism evidence="5 6">
    <name type="scientific">Vibrio ulleungensis</name>
    <dbReference type="NCBI Taxonomy" id="2807619"/>
    <lineage>
        <taxon>Bacteria</taxon>
        <taxon>Pseudomonadati</taxon>
        <taxon>Pseudomonadota</taxon>
        <taxon>Gammaproteobacteria</taxon>
        <taxon>Vibrionales</taxon>
        <taxon>Vibrionaceae</taxon>
        <taxon>Vibrio</taxon>
    </lineage>
</organism>
<keyword evidence="2" id="KW-1133">Transmembrane helix</keyword>
<dbReference type="Pfam" id="PF07885">
    <property type="entry name" value="Ion_trans_2"/>
    <property type="match status" value="1"/>
</dbReference>
<protein>
    <submittedName>
        <fullName evidence="5">NAD-binding protein</fullName>
    </submittedName>
</protein>
<feature type="transmembrane region" description="Helical" evidence="2">
    <location>
        <begin position="87"/>
        <end position="116"/>
    </location>
</feature>
<evidence type="ECO:0000259" key="3">
    <source>
        <dbReference type="Pfam" id="PF02254"/>
    </source>
</evidence>
<proteinExistence type="predicted"/>
<feature type="domain" description="Potassium channel" evidence="4">
    <location>
        <begin position="33"/>
        <end position="111"/>
    </location>
</feature>
<gene>
    <name evidence="5" type="ORF">JQC93_09155</name>
</gene>
<evidence type="ECO:0000256" key="2">
    <source>
        <dbReference type="SAM" id="Phobius"/>
    </source>
</evidence>
<feature type="transmembrane region" description="Helical" evidence="2">
    <location>
        <begin position="22"/>
        <end position="46"/>
    </location>
</feature>
<dbReference type="Proteomes" id="UP000809621">
    <property type="component" value="Unassembled WGS sequence"/>
</dbReference>
<name>A0ABS2HGA0_9VIBR</name>
<evidence type="ECO:0000256" key="1">
    <source>
        <dbReference type="ARBA" id="ARBA00004651"/>
    </source>
</evidence>
<keyword evidence="2" id="KW-0812">Transmembrane</keyword>
<dbReference type="SUPFAM" id="SSF81324">
    <property type="entry name" value="Voltage-gated potassium channels"/>
    <property type="match status" value="1"/>
</dbReference>
<dbReference type="PANTHER" id="PTHR43833:SF9">
    <property type="entry name" value="POTASSIUM CHANNEL PROTEIN YUGO-RELATED"/>
    <property type="match status" value="1"/>
</dbReference>
<dbReference type="Pfam" id="PF02254">
    <property type="entry name" value="TrkA_N"/>
    <property type="match status" value="1"/>
</dbReference>
<feature type="transmembrane region" description="Helical" evidence="2">
    <location>
        <begin position="58"/>
        <end position="75"/>
    </location>
</feature>
<evidence type="ECO:0000313" key="6">
    <source>
        <dbReference type="Proteomes" id="UP000809621"/>
    </source>
</evidence>
<dbReference type="Gene3D" id="1.10.287.70">
    <property type="match status" value="1"/>
</dbReference>
<reference evidence="5 6" key="1">
    <citation type="submission" date="2021-02" db="EMBL/GenBank/DDBJ databases">
        <authorList>
            <person name="Park J.-S."/>
        </authorList>
    </citation>
    <scope>NUCLEOTIDE SEQUENCE [LARGE SCALE GENOMIC DNA]</scope>
    <source>
        <strain evidence="5 6">188UL20-2</strain>
    </source>
</reference>
<sequence>MKHHNTFTQRLFWWWDKYLSQYALAMANANAFLLVLIYSIVVYIGYRLTGEHALTEEFIDFIYFLAVTGSTVGYGDMSPQTNAGQLFTAFFVIPLSLALFGLIIGKVLSALSALWYRQFKGKHHVNLSNHIVVIGYNRERTPHLVQMLKREEKQRQIVLISVEQQQNPLPEQVEFINVHGFTDVEDLERANIEQASCLVVDTDTDEMTLTIALFVAQMNPSAHLVAHFIDDVKCQILSAHCPNSECISNLSTELLAKSVMDFGSSLVHSELVSAHKGQTQYSIQVPKECSTFPLKALFLTFKQDFEATIIGVRDAQGEVHINQRLDQPIHGGDTLFYIADERIEFKQWPE</sequence>
<dbReference type="RefSeq" id="WP_205158150.1">
    <property type="nucleotide sequence ID" value="NZ_JAFEUM010000003.1"/>
</dbReference>
<evidence type="ECO:0000313" key="5">
    <source>
        <dbReference type="EMBL" id="MBM7036573.1"/>
    </source>
</evidence>
<dbReference type="InterPro" id="IPR050721">
    <property type="entry name" value="Trk_Ktr_HKT_K-transport"/>
</dbReference>
<comment type="caution">
    <text evidence="5">The sequence shown here is derived from an EMBL/GenBank/DDBJ whole genome shotgun (WGS) entry which is preliminary data.</text>
</comment>
<keyword evidence="2" id="KW-0472">Membrane</keyword>
<dbReference type="PANTHER" id="PTHR43833">
    <property type="entry name" value="POTASSIUM CHANNEL PROTEIN 2-RELATED-RELATED"/>
    <property type="match status" value="1"/>
</dbReference>
<dbReference type="InterPro" id="IPR003148">
    <property type="entry name" value="RCK_N"/>
</dbReference>
<accession>A0ABS2HGA0</accession>
<evidence type="ECO:0000259" key="4">
    <source>
        <dbReference type="Pfam" id="PF07885"/>
    </source>
</evidence>
<comment type="subcellular location">
    <subcellularLocation>
        <location evidence="1">Cell membrane</location>
        <topology evidence="1">Multi-pass membrane protein</topology>
    </subcellularLocation>
</comment>
<dbReference type="EMBL" id="JAFEUM010000003">
    <property type="protein sequence ID" value="MBM7036573.1"/>
    <property type="molecule type" value="Genomic_DNA"/>
</dbReference>
<keyword evidence="6" id="KW-1185">Reference proteome</keyword>
<dbReference type="SUPFAM" id="SSF51735">
    <property type="entry name" value="NAD(P)-binding Rossmann-fold domains"/>
    <property type="match status" value="1"/>
</dbReference>
<dbReference type="InterPro" id="IPR036291">
    <property type="entry name" value="NAD(P)-bd_dom_sf"/>
</dbReference>
<dbReference type="Gene3D" id="3.40.50.720">
    <property type="entry name" value="NAD(P)-binding Rossmann-like Domain"/>
    <property type="match status" value="1"/>
</dbReference>